<name>A0AA46YJT2_9ACTN</name>
<organism evidence="13 14">
    <name type="scientific">Solicola gregarius</name>
    <dbReference type="NCBI Taxonomy" id="2908642"/>
    <lineage>
        <taxon>Bacteria</taxon>
        <taxon>Bacillati</taxon>
        <taxon>Actinomycetota</taxon>
        <taxon>Actinomycetes</taxon>
        <taxon>Propionibacteriales</taxon>
        <taxon>Nocardioidaceae</taxon>
        <taxon>Solicola</taxon>
    </lineage>
</organism>
<dbReference type="InterPro" id="IPR011701">
    <property type="entry name" value="MFS"/>
</dbReference>
<evidence type="ECO:0000313" key="14">
    <source>
        <dbReference type="Proteomes" id="UP001164390"/>
    </source>
</evidence>
<evidence type="ECO:0000256" key="3">
    <source>
        <dbReference type="ARBA" id="ARBA00022448"/>
    </source>
</evidence>
<dbReference type="PROSITE" id="PS50850">
    <property type="entry name" value="MFS"/>
    <property type="match status" value="1"/>
</dbReference>
<evidence type="ECO:0000256" key="7">
    <source>
        <dbReference type="ARBA" id="ARBA00022989"/>
    </source>
</evidence>
<dbReference type="Proteomes" id="UP001164390">
    <property type="component" value="Chromosome"/>
</dbReference>
<evidence type="ECO:0000256" key="2">
    <source>
        <dbReference type="ARBA" id="ARBA00008240"/>
    </source>
</evidence>
<feature type="domain" description="Major facilitator superfamily (MFS) profile" evidence="12">
    <location>
        <begin position="17"/>
        <end position="427"/>
    </location>
</feature>
<keyword evidence="4" id="KW-1003">Cell membrane</keyword>
<keyword evidence="5 11" id="KW-0812">Transmembrane</keyword>
<dbReference type="InterPro" id="IPR005828">
    <property type="entry name" value="MFS_sugar_transport-like"/>
</dbReference>
<dbReference type="Pfam" id="PF00083">
    <property type="entry name" value="Sugar_tr"/>
    <property type="match status" value="1"/>
</dbReference>
<keyword evidence="14" id="KW-1185">Reference proteome</keyword>
<evidence type="ECO:0000259" key="12">
    <source>
        <dbReference type="PROSITE" id="PS50850"/>
    </source>
</evidence>
<dbReference type="KEGG" id="sgrg:L0C25_12250"/>
<evidence type="ECO:0000313" key="13">
    <source>
        <dbReference type="EMBL" id="UYM03328.1"/>
    </source>
</evidence>
<feature type="transmembrane region" description="Helical" evidence="11">
    <location>
        <begin position="279"/>
        <end position="297"/>
    </location>
</feature>
<dbReference type="Gene3D" id="1.20.1250.20">
    <property type="entry name" value="MFS general substrate transporter like domains"/>
    <property type="match status" value="2"/>
</dbReference>
<proteinExistence type="inferred from homology"/>
<comment type="similarity">
    <text evidence="2">Belongs to the major facilitator superfamily. Metabolite:H+ Symporter (MHS) family (TC 2.A.1.6) family.</text>
</comment>
<evidence type="ECO:0000256" key="4">
    <source>
        <dbReference type="ARBA" id="ARBA00022475"/>
    </source>
</evidence>
<evidence type="ECO:0000256" key="9">
    <source>
        <dbReference type="ARBA" id="ARBA00037295"/>
    </source>
</evidence>
<dbReference type="Pfam" id="PF07690">
    <property type="entry name" value="MFS_1"/>
    <property type="match status" value="1"/>
</dbReference>
<keyword evidence="7 11" id="KW-1133">Transmembrane helix</keyword>
<gene>
    <name evidence="13" type="ORF">L0C25_12250</name>
</gene>
<evidence type="ECO:0000256" key="1">
    <source>
        <dbReference type="ARBA" id="ARBA00004651"/>
    </source>
</evidence>
<feature type="transmembrane region" description="Helical" evidence="11">
    <location>
        <begin position="55"/>
        <end position="78"/>
    </location>
</feature>
<feature type="transmembrane region" description="Helical" evidence="11">
    <location>
        <begin position="309"/>
        <end position="328"/>
    </location>
</feature>
<dbReference type="PANTHER" id="PTHR43045:SF1">
    <property type="entry name" value="SHIKIMATE TRANSPORTER"/>
    <property type="match status" value="1"/>
</dbReference>
<comment type="subcellular location">
    <subcellularLocation>
        <location evidence="1">Cell membrane</location>
        <topology evidence="1">Multi-pass membrane protein</topology>
    </subcellularLocation>
</comment>
<feature type="transmembrane region" description="Helical" evidence="11">
    <location>
        <begin position="117"/>
        <end position="142"/>
    </location>
</feature>
<dbReference type="CDD" id="cd17369">
    <property type="entry name" value="MFS_ShiA_like"/>
    <property type="match status" value="1"/>
</dbReference>
<evidence type="ECO:0000256" key="8">
    <source>
        <dbReference type="ARBA" id="ARBA00023136"/>
    </source>
</evidence>
<accession>A0AA46YJT2</accession>
<evidence type="ECO:0000256" key="6">
    <source>
        <dbReference type="ARBA" id="ARBA00022847"/>
    </source>
</evidence>
<reference evidence="13" key="1">
    <citation type="submission" date="2022-01" db="EMBL/GenBank/DDBJ databases">
        <title>Nocardioidaceae gen. sp. A5X3R13.</title>
        <authorList>
            <person name="Lopez Marin M.A."/>
            <person name="Uhlik O."/>
        </authorList>
    </citation>
    <scope>NUCLEOTIDE SEQUENCE</scope>
    <source>
        <strain evidence="13">A5X3R13</strain>
    </source>
</reference>
<dbReference type="GO" id="GO:0015293">
    <property type="term" value="F:symporter activity"/>
    <property type="evidence" value="ECO:0007669"/>
    <property type="project" value="UniProtKB-KW"/>
</dbReference>
<sequence length="465" mass="49437">MSRTSPGNGDKVSVRRVAFASAIGATIEWYDFFIYGTAAALVFNKLFFSNLPDSVGTLVAFGTFAVGFLARPVGAVIFGHLGDRVGRKQMLILTLVIMGASTFVIGLLPTYDQVGVLAPILLVIMRVLQGIGVGGEYGGAVLMAVEYAPRGRRGFYGSWPQVGVPGGLLLASLMFSVLSFVPDAQFDAWAWRIAFLSTIVLAGVGLYVRLKVMETPAFARVQAAQNEAKVPFVDLLRTHRKQLLQGMGTRWIEGLAFNAYAVLAVSYATSDVGVSKSVVLNGIAIGAAIGCVLTPVYGHLSDRFGRKRVYGTGVVAIVLYTFPSLALIRTGSTPLIWLSIALGLGVIYAAIYAPLAAMWSELFDTRIRYTGIGSVYQFSGIYASGLTPLIGASLIGWLDGEPWLFGVYMVVVGLISLAVVAYMPETYRKEIMPTVSADGETVDAGAGREVAAGGERDVPRAGLGA</sequence>
<protein>
    <recommendedName>
        <fullName evidence="10">Putative proline/betaine transporter</fullName>
    </recommendedName>
</protein>
<evidence type="ECO:0000256" key="10">
    <source>
        <dbReference type="ARBA" id="ARBA00039918"/>
    </source>
</evidence>
<evidence type="ECO:0000256" key="5">
    <source>
        <dbReference type="ARBA" id="ARBA00022692"/>
    </source>
</evidence>
<dbReference type="FunFam" id="1.20.1250.20:FF:000001">
    <property type="entry name" value="Dicarboxylate MFS transporter"/>
    <property type="match status" value="1"/>
</dbReference>
<dbReference type="InterPro" id="IPR020846">
    <property type="entry name" value="MFS_dom"/>
</dbReference>
<feature type="transmembrane region" description="Helical" evidence="11">
    <location>
        <begin position="188"/>
        <end position="210"/>
    </location>
</feature>
<feature type="transmembrane region" description="Helical" evidence="11">
    <location>
        <begin position="403"/>
        <end position="423"/>
    </location>
</feature>
<feature type="transmembrane region" description="Helical" evidence="11">
    <location>
        <begin position="334"/>
        <end position="355"/>
    </location>
</feature>
<dbReference type="AlphaFoldDB" id="A0AA46YJT2"/>
<dbReference type="InterPro" id="IPR036259">
    <property type="entry name" value="MFS_trans_sf"/>
</dbReference>
<feature type="transmembrane region" description="Helical" evidence="11">
    <location>
        <begin position="375"/>
        <end position="397"/>
    </location>
</feature>
<keyword evidence="3" id="KW-0813">Transport</keyword>
<keyword evidence="8 11" id="KW-0472">Membrane</keyword>
<comment type="function">
    <text evidence="9">May be a proton symporter involved in the uptake of osmolytes such as proline and glycine betaine.</text>
</comment>
<keyword evidence="6" id="KW-0769">Symport</keyword>
<feature type="transmembrane region" description="Helical" evidence="11">
    <location>
        <begin position="162"/>
        <end position="182"/>
    </location>
</feature>
<feature type="transmembrane region" description="Helical" evidence="11">
    <location>
        <begin position="250"/>
        <end position="267"/>
    </location>
</feature>
<dbReference type="SUPFAM" id="SSF103473">
    <property type="entry name" value="MFS general substrate transporter"/>
    <property type="match status" value="1"/>
</dbReference>
<dbReference type="GO" id="GO:0005886">
    <property type="term" value="C:plasma membrane"/>
    <property type="evidence" value="ECO:0007669"/>
    <property type="project" value="UniProtKB-SubCell"/>
</dbReference>
<evidence type="ECO:0000256" key="11">
    <source>
        <dbReference type="SAM" id="Phobius"/>
    </source>
</evidence>
<dbReference type="RefSeq" id="WP_271631934.1">
    <property type="nucleotide sequence ID" value="NZ_CP094970.1"/>
</dbReference>
<feature type="transmembrane region" description="Helical" evidence="11">
    <location>
        <begin position="21"/>
        <end position="43"/>
    </location>
</feature>
<dbReference type="PANTHER" id="PTHR43045">
    <property type="entry name" value="SHIKIMATE TRANSPORTER"/>
    <property type="match status" value="1"/>
</dbReference>
<dbReference type="EMBL" id="CP094970">
    <property type="protein sequence ID" value="UYM03328.1"/>
    <property type="molecule type" value="Genomic_DNA"/>
</dbReference>
<feature type="transmembrane region" description="Helical" evidence="11">
    <location>
        <begin position="90"/>
        <end position="111"/>
    </location>
</feature>